<name>A0A0A9AVL3_ARUDO</name>
<reference evidence="2" key="2">
    <citation type="journal article" date="2015" name="Data Brief">
        <title>Shoot transcriptome of the giant reed, Arundo donax.</title>
        <authorList>
            <person name="Barrero R.A."/>
            <person name="Guerrero F.D."/>
            <person name="Moolhuijzen P."/>
            <person name="Goolsby J.A."/>
            <person name="Tidwell J."/>
            <person name="Bellgard S.E."/>
            <person name="Bellgard M.I."/>
        </authorList>
    </citation>
    <scope>NUCLEOTIDE SEQUENCE</scope>
    <source>
        <tissue evidence="2">Shoot tissue taken approximately 20 cm above the soil surface</tissue>
    </source>
</reference>
<accession>A0A0A9AVL3</accession>
<feature type="region of interest" description="Disordered" evidence="1">
    <location>
        <begin position="1"/>
        <end position="31"/>
    </location>
</feature>
<proteinExistence type="predicted"/>
<dbReference type="AlphaFoldDB" id="A0A0A9AVL3"/>
<feature type="compositionally biased region" description="Basic and acidic residues" evidence="1">
    <location>
        <begin position="15"/>
        <end position="31"/>
    </location>
</feature>
<dbReference type="EMBL" id="GBRH01242096">
    <property type="protein sequence ID" value="JAD55799.1"/>
    <property type="molecule type" value="Transcribed_RNA"/>
</dbReference>
<organism evidence="2">
    <name type="scientific">Arundo donax</name>
    <name type="common">Giant reed</name>
    <name type="synonym">Donax arundinaceus</name>
    <dbReference type="NCBI Taxonomy" id="35708"/>
    <lineage>
        <taxon>Eukaryota</taxon>
        <taxon>Viridiplantae</taxon>
        <taxon>Streptophyta</taxon>
        <taxon>Embryophyta</taxon>
        <taxon>Tracheophyta</taxon>
        <taxon>Spermatophyta</taxon>
        <taxon>Magnoliopsida</taxon>
        <taxon>Liliopsida</taxon>
        <taxon>Poales</taxon>
        <taxon>Poaceae</taxon>
        <taxon>PACMAD clade</taxon>
        <taxon>Arundinoideae</taxon>
        <taxon>Arundineae</taxon>
        <taxon>Arundo</taxon>
    </lineage>
</organism>
<reference evidence="2" key="1">
    <citation type="submission" date="2014-09" db="EMBL/GenBank/DDBJ databases">
        <authorList>
            <person name="Magalhaes I.L.F."/>
            <person name="Oliveira U."/>
            <person name="Santos F.R."/>
            <person name="Vidigal T.H.D.A."/>
            <person name="Brescovit A.D."/>
            <person name="Santos A.J."/>
        </authorList>
    </citation>
    <scope>NUCLEOTIDE SEQUENCE</scope>
    <source>
        <tissue evidence="2">Shoot tissue taken approximately 20 cm above the soil surface</tissue>
    </source>
</reference>
<sequence length="31" mass="3532">MEDQPDAILSEVEEEKPKDIDSSPPSERRGF</sequence>
<evidence type="ECO:0000256" key="1">
    <source>
        <dbReference type="SAM" id="MobiDB-lite"/>
    </source>
</evidence>
<evidence type="ECO:0000313" key="2">
    <source>
        <dbReference type="EMBL" id="JAD55799.1"/>
    </source>
</evidence>
<protein>
    <submittedName>
        <fullName evidence="2">Uncharacterized protein</fullName>
    </submittedName>
</protein>